<evidence type="ECO:0000313" key="6">
    <source>
        <dbReference type="EMBL" id="CAK1249932.1"/>
    </source>
</evidence>
<dbReference type="InterPro" id="IPR001940">
    <property type="entry name" value="Peptidase_S1C"/>
</dbReference>
<evidence type="ECO:0000256" key="4">
    <source>
        <dbReference type="SAM" id="MobiDB-lite"/>
    </source>
</evidence>
<evidence type="ECO:0000256" key="3">
    <source>
        <dbReference type="ARBA" id="ARBA00022825"/>
    </source>
</evidence>
<proteinExistence type="predicted"/>
<dbReference type="InterPro" id="IPR009003">
    <property type="entry name" value="Peptidase_S1_PA"/>
</dbReference>
<organism evidence="6 7">
    <name type="scientific">Fructobacillus fructosus</name>
    <dbReference type="NCBI Taxonomy" id="1631"/>
    <lineage>
        <taxon>Bacteria</taxon>
        <taxon>Bacillati</taxon>
        <taxon>Bacillota</taxon>
        <taxon>Bacilli</taxon>
        <taxon>Lactobacillales</taxon>
        <taxon>Lactobacillaceae</taxon>
        <taxon>Fructobacillus</taxon>
    </lineage>
</organism>
<dbReference type="RefSeq" id="WP_338346330.1">
    <property type="nucleotide sequence ID" value="NZ_CAUZLR010000009.1"/>
</dbReference>
<keyword evidence="2 6" id="KW-0378">Hydrolase</keyword>
<dbReference type="GO" id="GO:0016787">
    <property type="term" value="F:hydrolase activity"/>
    <property type="evidence" value="ECO:0007669"/>
    <property type="project" value="UniProtKB-KW"/>
</dbReference>
<keyword evidence="5" id="KW-0472">Membrane</keyword>
<keyword evidence="3" id="KW-0720">Serine protease</keyword>
<accession>A0ABN9YW57</accession>
<sequence>MRRNIHILKNHFWVTVSMIVALLVGAAVVYGSTLPNSWYQTRLAKATNTNAAGTATVSAVAYTSNDQEKTAFLKVKDAVVTVQNLQKSASLSDGADAFDSQNKKTDSSNYETASEGSGVVLRASNGTADIITNYHVIESSAKIQVVDANGDKATATIIQSDANQDLALIRVKSAAFKQVATLANSDKVVTGQNVMAIGSPLGAAYSSTMTKGIVSQAKRSLTASETNNHTVSVIQTDAAINQGNSGGALINESGQVIGIASSKITASAQNTNIEGMGFAIPSNQVAAFIK</sequence>
<dbReference type="SUPFAM" id="SSF50494">
    <property type="entry name" value="Trypsin-like serine proteases"/>
    <property type="match status" value="1"/>
</dbReference>
<keyword evidence="1" id="KW-0645">Protease</keyword>
<evidence type="ECO:0000256" key="5">
    <source>
        <dbReference type="SAM" id="Phobius"/>
    </source>
</evidence>
<keyword evidence="7" id="KW-1185">Reference proteome</keyword>
<dbReference type="InterPro" id="IPR051201">
    <property type="entry name" value="Chloro_Bact_Ser_Proteases"/>
</dbReference>
<keyword evidence="5" id="KW-0812">Transmembrane</keyword>
<dbReference type="Proteomes" id="UP001314261">
    <property type="component" value="Unassembled WGS sequence"/>
</dbReference>
<gene>
    <name evidence="6" type="ORF">R54839_PPFHFPJH_01305</name>
</gene>
<name>A0ABN9YW57_9LACO</name>
<evidence type="ECO:0000256" key="2">
    <source>
        <dbReference type="ARBA" id="ARBA00022801"/>
    </source>
</evidence>
<dbReference type="EMBL" id="CAUZLR010000009">
    <property type="protein sequence ID" value="CAK1249932.1"/>
    <property type="molecule type" value="Genomic_DNA"/>
</dbReference>
<dbReference type="PANTHER" id="PTHR43343">
    <property type="entry name" value="PEPTIDASE S12"/>
    <property type="match status" value="1"/>
</dbReference>
<feature type="region of interest" description="Disordered" evidence="4">
    <location>
        <begin position="93"/>
        <end position="112"/>
    </location>
</feature>
<protein>
    <submittedName>
        <fullName evidence="6">S1-C subfamily</fullName>
        <ecNumber evidence="6">3.4.21.107</ecNumber>
    </submittedName>
</protein>
<evidence type="ECO:0000313" key="7">
    <source>
        <dbReference type="Proteomes" id="UP001314261"/>
    </source>
</evidence>
<keyword evidence="5" id="KW-1133">Transmembrane helix</keyword>
<dbReference type="PANTHER" id="PTHR43343:SF3">
    <property type="entry name" value="PROTEASE DO-LIKE 8, CHLOROPLASTIC"/>
    <property type="match status" value="1"/>
</dbReference>
<dbReference type="Pfam" id="PF13365">
    <property type="entry name" value="Trypsin_2"/>
    <property type="match status" value="1"/>
</dbReference>
<comment type="caution">
    <text evidence="6">The sequence shown here is derived from an EMBL/GenBank/DDBJ whole genome shotgun (WGS) entry which is preliminary data.</text>
</comment>
<reference evidence="6 7" key="1">
    <citation type="submission" date="2023-10" db="EMBL/GenBank/DDBJ databases">
        <authorList>
            <person name="Botero Cardona J."/>
        </authorList>
    </citation>
    <scope>NUCLEOTIDE SEQUENCE [LARGE SCALE GENOMIC DNA]</scope>
    <source>
        <strain evidence="6 7">R-54839</strain>
    </source>
</reference>
<feature type="transmembrane region" description="Helical" evidence="5">
    <location>
        <begin position="12"/>
        <end position="32"/>
    </location>
</feature>
<evidence type="ECO:0000256" key="1">
    <source>
        <dbReference type="ARBA" id="ARBA00022670"/>
    </source>
</evidence>
<dbReference type="Gene3D" id="2.40.10.120">
    <property type="match status" value="1"/>
</dbReference>
<dbReference type="EC" id="3.4.21.107" evidence="6"/>
<dbReference type="PRINTS" id="PR00834">
    <property type="entry name" value="PROTEASES2C"/>
</dbReference>